<evidence type="ECO:0000313" key="1">
    <source>
        <dbReference type="EMBL" id="TBU52454.1"/>
    </source>
</evidence>
<proteinExistence type="predicted"/>
<evidence type="ECO:0000313" key="2">
    <source>
        <dbReference type="Proteomes" id="UP000292082"/>
    </source>
</evidence>
<dbReference type="Proteomes" id="UP000292082">
    <property type="component" value="Unassembled WGS sequence"/>
</dbReference>
<dbReference type="AlphaFoldDB" id="A0A4Q9PCC9"/>
<reference evidence="1 2" key="1">
    <citation type="submission" date="2019-01" db="EMBL/GenBank/DDBJ databases">
        <title>Draft genome sequences of three monokaryotic isolates of the white-rot basidiomycete fungus Dichomitus squalens.</title>
        <authorList>
            <consortium name="DOE Joint Genome Institute"/>
            <person name="Lopez S.C."/>
            <person name="Andreopoulos B."/>
            <person name="Pangilinan J."/>
            <person name="Lipzen A."/>
            <person name="Riley R."/>
            <person name="Ahrendt S."/>
            <person name="Ng V."/>
            <person name="Barry K."/>
            <person name="Daum C."/>
            <person name="Grigoriev I.V."/>
            <person name="Hilden K.S."/>
            <person name="Makela M.R."/>
            <person name="de Vries R.P."/>
        </authorList>
    </citation>
    <scope>NUCLEOTIDE SEQUENCE [LARGE SCALE GENOMIC DNA]</scope>
    <source>
        <strain evidence="1 2">CBS 464.89</strain>
    </source>
</reference>
<sequence length="220" mass="23620">MPRGLDTRRHQSCFIRATRIATSPSRTVLSSWTHSGCATNCLPSSTSMVRVLGDETTWDSYLRAMFTGGIGLDMRQPPSIVRATAVQYAFAMPEQYAVPNGGWGCDDRDGGYGYSVVGAKLTQIEAMHAEPQKESCQCRGYSCRMPMCNAYEGGTELSGLVVYTCHVEFCNAPGVLAASQNLTSSSTSACLPLAPGIGHVQIGVCERARQGVGRPRGYSC</sequence>
<dbReference type="EMBL" id="ML145250">
    <property type="protein sequence ID" value="TBU52454.1"/>
    <property type="molecule type" value="Genomic_DNA"/>
</dbReference>
<accession>A0A4Q9PCC9</accession>
<gene>
    <name evidence="1" type="ORF">BD310DRAFT_230791</name>
</gene>
<keyword evidence="2" id="KW-1185">Reference proteome</keyword>
<name>A0A4Q9PCC9_9APHY</name>
<organism evidence="1 2">
    <name type="scientific">Dichomitus squalens</name>
    <dbReference type="NCBI Taxonomy" id="114155"/>
    <lineage>
        <taxon>Eukaryota</taxon>
        <taxon>Fungi</taxon>
        <taxon>Dikarya</taxon>
        <taxon>Basidiomycota</taxon>
        <taxon>Agaricomycotina</taxon>
        <taxon>Agaricomycetes</taxon>
        <taxon>Polyporales</taxon>
        <taxon>Polyporaceae</taxon>
        <taxon>Dichomitus</taxon>
    </lineage>
</organism>
<protein>
    <submittedName>
        <fullName evidence="1">Uncharacterized protein</fullName>
    </submittedName>
</protein>